<dbReference type="WBParaSite" id="Smp_349480.1">
    <property type="protein sequence ID" value="Smp_349480.1"/>
    <property type="gene ID" value="Smp_349480"/>
</dbReference>
<protein>
    <submittedName>
        <fullName evidence="2">Uncharacterized protein</fullName>
    </submittedName>
</protein>
<sequence length="53" mass="6459">IFLNATWHRIENRVTSGVFYFDLYLVIYNWLRSCLLNTDNLREVLYPSEFDDI</sequence>
<name>A0AA82N7X3_SCHMA</name>
<reference evidence="2" key="2">
    <citation type="submission" date="2023-11" db="UniProtKB">
        <authorList>
            <consortium name="WormBaseParasite"/>
        </authorList>
    </citation>
    <scope>IDENTIFICATION</scope>
    <source>
        <strain evidence="2">Puerto Rican</strain>
    </source>
</reference>
<reference evidence="1" key="1">
    <citation type="journal article" date="2012" name="PLoS Negl. Trop. Dis.">
        <title>A systematically improved high quality genome and transcriptome of the human blood fluke Schistosoma mansoni.</title>
        <authorList>
            <person name="Protasio A.V."/>
            <person name="Tsai I.J."/>
            <person name="Babbage A."/>
            <person name="Nichol S."/>
            <person name="Hunt M."/>
            <person name="Aslett M.A."/>
            <person name="De Silva N."/>
            <person name="Velarde G.S."/>
            <person name="Anderson T.J."/>
            <person name="Clark R.C."/>
            <person name="Davidson C."/>
            <person name="Dillon G.P."/>
            <person name="Holroyd N.E."/>
            <person name="LoVerde P.T."/>
            <person name="Lloyd C."/>
            <person name="McQuillan J."/>
            <person name="Oliveira G."/>
            <person name="Otto T.D."/>
            <person name="Parker-Manuel S.J."/>
            <person name="Quail M.A."/>
            <person name="Wilson R.A."/>
            <person name="Zerlotini A."/>
            <person name="Dunne D.W."/>
            <person name="Berriman M."/>
        </authorList>
    </citation>
    <scope>NUCLEOTIDE SEQUENCE [LARGE SCALE GENOMIC DNA]</scope>
    <source>
        <strain evidence="1">Puerto Rican</strain>
    </source>
</reference>
<dbReference type="AlphaFoldDB" id="A0AA82N7X3"/>
<evidence type="ECO:0000313" key="2">
    <source>
        <dbReference type="WBParaSite" id="Smp_349480.1"/>
    </source>
</evidence>
<evidence type="ECO:0000313" key="1">
    <source>
        <dbReference type="Proteomes" id="UP000008854"/>
    </source>
</evidence>
<dbReference type="Proteomes" id="UP000008854">
    <property type="component" value="Unassembled WGS sequence"/>
</dbReference>
<proteinExistence type="predicted"/>
<accession>A0AA82N7X3</accession>
<keyword evidence="1" id="KW-1185">Reference proteome</keyword>
<organism evidence="1 2">
    <name type="scientific">Schistosoma mansoni</name>
    <name type="common">Blood fluke</name>
    <dbReference type="NCBI Taxonomy" id="6183"/>
    <lineage>
        <taxon>Eukaryota</taxon>
        <taxon>Metazoa</taxon>
        <taxon>Spiralia</taxon>
        <taxon>Lophotrochozoa</taxon>
        <taxon>Platyhelminthes</taxon>
        <taxon>Trematoda</taxon>
        <taxon>Digenea</taxon>
        <taxon>Strigeidida</taxon>
        <taxon>Schistosomatoidea</taxon>
        <taxon>Schistosomatidae</taxon>
        <taxon>Schistosoma</taxon>
    </lineage>
</organism>